<dbReference type="GO" id="GO:0006357">
    <property type="term" value="P:regulation of transcription by RNA polymerase II"/>
    <property type="evidence" value="ECO:0007669"/>
    <property type="project" value="InterPro"/>
</dbReference>
<feature type="compositionally biased region" description="Low complexity" evidence="8">
    <location>
        <begin position="1641"/>
        <end position="1653"/>
    </location>
</feature>
<feature type="compositionally biased region" description="Polar residues" evidence="8">
    <location>
        <begin position="1630"/>
        <end position="1640"/>
    </location>
</feature>
<dbReference type="PANTHER" id="PTHR46567:SF1">
    <property type="entry name" value="MEDIATOR OF RNA POLYMERASE II TRANSCRIPTION SUBUNIT 12"/>
    <property type="match status" value="1"/>
</dbReference>
<keyword evidence="5" id="KW-0804">Transcription</keyword>
<feature type="domain" description="Mediator complex subunit Med12" evidence="9">
    <location>
        <begin position="154"/>
        <end position="217"/>
    </location>
</feature>
<dbReference type="SMART" id="SM01281">
    <property type="entry name" value="Med12"/>
    <property type="match status" value="1"/>
</dbReference>
<evidence type="ECO:0000256" key="5">
    <source>
        <dbReference type="ARBA" id="ARBA00023163"/>
    </source>
</evidence>
<evidence type="ECO:0000256" key="1">
    <source>
        <dbReference type="ARBA" id="ARBA00004123"/>
    </source>
</evidence>
<comment type="similarity">
    <text evidence="2">Belongs to the Mediator complex subunit 12 family.</text>
</comment>
<keyword evidence="4" id="KW-0805">Transcription regulation</keyword>
<evidence type="ECO:0000313" key="10">
    <source>
        <dbReference type="EMBL" id="KAJ2673386.1"/>
    </source>
</evidence>
<feature type="compositionally biased region" description="Polar residues" evidence="8">
    <location>
        <begin position="1805"/>
        <end position="1819"/>
    </location>
</feature>
<evidence type="ECO:0000256" key="6">
    <source>
        <dbReference type="ARBA" id="ARBA00023242"/>
    </source>
</evidence>
<feature type="compositionally biased region" description="Low complexity" evidence="8">
    <location>
        <begin position="8"/>
        <end position="34"/>
    </location>
</feature>
<dbReference type="PANTHER" id="PTHR46567">
    <property type="entry name" value="MEDIATOR OF RNA POLYMERASE II TRANSCRIPTION SUBUNIT 12"/>
    <property type="match status" value="1"/>
</dbReference>
<feature type="region of interest" description="Disordered" evidence="8">
    <location>
        <begin position="1740"/>
        <end position="1759"/>
    </location>
</feature>
<dbReference type="EMBL" id="JANBTW010000069">
    <property type="protein sequence ID" value="KAJ2673386.1"/>
    <property type="molecule type" value="Genomic_DNA"/>
</dbReference>
<sequence>MSATPAASGNSGSNTGTSISGINVGSSSSSAGSGHAAKRMRLERPAWRSSGDILPLRKYTPTPSNGTAPLHSTHDYGYADFYPAKDTDSENQLTERTIRHGYVDIPRVENEHMSGHEIVFDRLQDQRVFQGLQSFAANTAQRQWARGCITGSDFPKLPNRSVRSDDRRDEWLRSLANPRMPLSILANSMPFGLRGERLLDALRQNQVPLQRAMWAIRLTGVYEMFGMQTRAPDHTNLKALEKQFTGQWSKQFTQFIEHTLNSAPTNANSSSSNNNSGTIPQADSMSPAAASSTAATPAATPHRTPSATSASSPMSPALWARNWEFCLSLLHAQYNQGLLDQRYFVSWLVSQFRQTSVDKCMLILPLIKDYTSEIGKSRTPLRKLISAVTHRLSNLASHPSLQLFNIQLGKYLLSLFTTFPDAFVEPSTWHTYKSALGSAYNSISLADKEQSGIAPSLYTSVLKQVDSRNSKFDCLSAVQDQHSVKDVPVLDSRLTALHILSSLNSDSNMSSAYAKLFATTSDSEVALQSQSLSAAYTIRLICYWAVEDQLLPAVSQFRFLAASRLCKMYLDGQTASDNSDPAKVATAIAPPSSKIQNAIVGFLDIFDLPSACFVRKNTVWRVCSLLERLADSGCFSISQYLQLLTARGDFFGSNLNSTRSQRHLEYAVGIPARTTEDEAQRQMALGDWQSCSPTAKSISSQQNSSQAAVAAKLKDEISALLPFLVAYTCGTPFRAKNNDKAPTIDLEIVRWWMASGSDTKDVSETSLLDQQILPKASQFTQCKLLSPIAHDACTKDWISPLFDHVADERLLNRAISPAFLDTLNTYSRAVVDVVVNQRLMPIIYDYVVKDIKVGEDNWRVITQPGTSLLNRRQAAVVVRILIESRYFGQLLDFLIWILGHTRVLQVAALAHHTLRRFTHTWRLLGRFKHAIFEVEKAYKSNAIGSELFDFEYYRTAAYWNNVDNEECKQEAKILFDAISSDYEFFVNTHSQPLLQSGHASGHTNASKEILQLAQQVVRGRMRETIGSTADEIDWAILPCFQKLTRCALSATQRSEYAGSPAGTQHELPNSPNVTSSARLPRLQSMLAYIISDVTQAALVAGKSLPLAPEGTADRAKDVALLRCFVDLCALFIRWFAINAGLAKSPEYIGPLLLNSISTTIGSWTIGKNSTSVPGTSSSVVSPLYSGKDIEVGIHISSIWINSILSFGCLRVDELIPWLIEKCHEEATQKNIAQYTCLAGIIYALGMPASYLREKQAEACDGSGDARMDTTNPEPSRLRRRSRSGNDSKIYDDKDNGGVSDLYSKVADIRYQYELLDIGSCWRMALEANKVLRIQAIELVFISASASGRLRLIGASQLAAILLQTTAALAQSAWIQASVDCIPSSIQGNNQQTQESTQRYYSMLEIYRANIEKQIKDPSTALPVKRAMLRALMVLCEGVDPEDEGFSAMTTAEVAHRLCETIRRFWNGPAIKGKSTASVSKLATILSSLLLFSSTALRESEATTDAFAVAAGAGLMSNTGMAASRSGVDSNATGQDTESASRALGDGSDQMQFVANVTECLALYIKDTIVGVESNGDGRITEPASSFSHRCVALAEALSTLSPETLLRFVETFSGTLFNLDVARFKASIDNPENSSKGGSHQSQLQPQEPPSSSLDRRVATIMGCAYPTDVSSLLDVPLVRSNTADSDEMDVDAATPVAPAANVDISLANELFMRRSALAKLTQQLTSKLCESVEVGTSNAAQSQSQQHQGLNSGISHDSNKALIPGSLQATLRDFASGILGQLQAIAVHVNPDISRLLSLTLATPSGKQTGKNARSPLQSAPYMDTDDTANDDAVPTVHQQRKQEKKTSDLAIGSTARLRLAISWRLQVSQSLCSLMREYPDEFGVGEWLTTLVALCLSPACQPPALPASTSLRQFYRSDNSSRSAGYGSKASNGPATCEFYQLLLDFAAVTSESITASMRKHTLEVLRLVAPIARTAVCSPKYADMLGRLFPFDVSTSLTRDIQPLVSSLPSSALDNPWVWIESLEFVPLATLSSSSIPNGGLEGMTPFTLRGMLEHENTVLNEKSGGGGSKGNGSGIATGYLANLRFNTSSTSSSSYDKGNHGSGATRRSQVASVRRLQYLENPYFPTQPAFLFPLAETPIPWNLFGGKRRRMDSETRLIWRSQCEAAFERGDQ</sequence>
<comment type="caution">
    <text evidence="10">The sequence shown here is derived from an EMBL/GenBank/DDBJ whole genome shotgun (WGS) entry which is preliminary data.</text>
</comment>
<evidence type="ECO:0000256" key="2">
    <source>
        <dbReference type="ARBA" id="ARBA00010289"/>
    </source>
</evidence>
<feature type="region of interest" description="Disordered" evidence="8">
    <location>
        <begin position="263"/>
        <end position="312"/>
    </location>
</feature>
<feature type="compositionally biased region" description="Low complexity" evidence="8">
    <location>
        <begin position="1740"/>
        <end position="1754"/>
    </location>
</feature>
<feature type="region of interest" description="Disordered" evidence="8">
    <location>
        <begin position="1630"/>
        <end position="1655"/>
    </location>
</feature>
<accession>A0A9W8FZU5</accession>
<dbReference type="Pfam" id="PF09497">
    <property type="entry name" value="Med12"/>
    <property type="match status" value="1"/>
</dbReference>
<feature type="compositionally biased region" description="Basic and acidic residues" evidence="8">
    <location>
        <begin position="1283"/>
        <end position="1292"/>
    </location>
</feature>
<evidence type="ECO:0000256" key="3">
    <source>
        <dbReference type="ARBA" id="ARBA00019622"/>
    </source>
</evidence>
<dbReference type="InterPro" id="IPR019035">
    <property type="entry name" value="Mediator_Med12"/>
</dbReference>
<dbReference type="Proteomes" id="UP001151518">
    <property type="component" value="Unassembled WGS sequence"/>
</dbReference>
<evidence type="ECO:0000256" key="8">
    <source>
        <dbReference type="SAM" id="MobiDB-lite"/>
    </source>
</evidence>
<feature type="compositionally biased region" description="Low complexity" evidence="8">
    <location>
        <begin position="284"/>
        <end position="312"/>
    </location>
</feature>
<dbReference type="OrthoDB" id="20828at2759"/>
<comment type="subcellular location">
    <subcellularLocation>
        <location evidence="1">Nucleus</location>
    </subcellularLocation>
</comment>
<feature type="region of interest" description="Disordered" evidence="8">
    <location>
        <begin position="1523"/>
        <end position="1544"/>
    </location>
</feature>
<reference evidence="10" key="1">
    <citation type="submission" date="2022-07" db="EMBL/GenBank/DDBJ databases">
        <title>Phylogenomic reconstructions and comparative analyses of Kickxellomycotina fungi.</title>
        <authorList>
            <person name="Reynolds N.K."/>
            <person name="Stajich J.E."/>
            <person name="Barry K."/>
            <person name="Grigoriev I.V."/>
            <person name="Crous P."/>
            <person name="Smith M.E."/>
        </authorList>
    </citation>
    <scope>NUCLEOTIDE SEQUENCE</scope>
    <source>
        <strain evidence="10">NRRL 3115</strain>
    </source>
</reference>
<keyword evidence="6" id="KW-0539">Nucleus</keyword>
<evidence type="ECO:0000313" key="11">
    <source>
        <dbReference type="Proteomes" id="UP001151518"/>
    </source>
</evidence>
<feature type="region of interest" description="Disordered" evidence="8">
    <location>
        <begin position="1805"/>
        <end position="1849"/>
    </location>
</feature>
<feature type="compositionally biased region" description="Low complexity" evidence="8">
    <location>
        <begin position="263"/>
        <end position="276"/>
    </location>
</feature>
<organism evidence="10 11">
    <name type="scientific">Coemansia spiralis</name>
    <dbReference type="NCBI Taxonomy" id="417178"/>
    <lineage>
        <taxon>Eukaryota</taxon>
        <taxon>Fungi</taxon>
        <taxon>Fungi incertae sedis</taxon>
        <taxon>Zoopagomycota</taxon>
        <taxon>Kickxellomycotina</taxon>
        <taxon>Kickxellomycetes</taxon>
        <taxon>Kickxellales</taxon>
        <taxon>Kickxellaceae</taxon>
        <taxon>Coemansia</taxon>
    </lineage>
</organism>
<feature type="region of interest" description="Disordered" evidence="8">
    <location>
        <begin position="1261"/>
        <end position="1292"/>
    </location>
</feature>
<feature type="compositionally biased region" description="Polar residues" evidence="8">
    <location>
        <begin position="1523"/>
        <end position="1539"/>
    </location>
</feature>
<feature type="region of interest" description="Disordered" evidence="8">
    <location>
        <begin position="1"/>
        <end position="44"/>
    </location>
</feature>
<evidence type="ECO:0000256" key="4">
    <source>
        <dbReference type="ARBA" id="ARBA00023015"/>
    </source>
</evidence>
<evidence type="ECO:0000256" key="7">
    <source>
        <dbReference type="ARBA" id="ARBA00032010"/>
    </source>
</evidence>
<protein>
    <recommendedName>
        <fullName evidence="3">Mediator of RNA polymerase II transcription subunit 12</fullName>
    </recommendedName>
    <alternativeName>
        <fullName evidence="7">Mediator complex subunit 12</fullName>
    </alternativeName>
</protein>
<proteinExistence type="inferred from homology"/>
<dbReference type="GO" id="GO:0003712">
    <property type="term" value="F:transcription coregulator activity"/>
    <property type="evidence" value="ECO:0007669"/>
    <property type="project" value="InterPro"/>
</dbReference>
<gene>
    <name evidence="10" type="ORF">GGI25_004721</name>
</gene>
<evidence type="ECO:0000259" key="9">
    <source>
        <dbReference type="SMART" id="SM01281"/>
    </source>
</evidence>
<dbReference type="GO" id="GO:0016592">
    <property type="term" value="C:mediator complex"/>
    <property type="evidence" value="ECO:0007669"/>
    <property type="project" value="InterPro"/>
</dbReference>
<name>A0A9W8FZU5_9FUNG</name>